<dbReference type="InterPro" id="IPR036961">
    <property type="entry name" value="Kinesin_motor_dom_sf"/>
</dbReference>
<feature type="compositionally biased region" description="Polar residues" evidence="9">
    <location>
        <begin position="641"/>
        <end position="652"/>
    </location>
</feature>
<keyword evidence="12" id="KW-1185">Reference proteome</keyword>
<dbReference type="PROSITE" id="PS50067">
    <property type="entry name" value="KINESIN_MOTOR_2"/>
    <property type="match status" value="1"/>
</dbReference>
<evidence type="ECO:0000256" key="5">
    <source>
        <dbReference type="ARBA" id="ARBA00023175"/>
    </source>
</evidence>
<evidence type="ECO:0000256" key="6">
    <source>
        <dbReference type="ARBA" id="ARBA00034488"/>
    </source>
</evidence>
<dbReference type="GO" id="GO:0007018">
    <property type="term" value="P:microtubule-based movement"/>
    <property type="evidence" value="ECO:0007669"/>
    <property type="project" value="InterPro"/>
</dbReference>
<evidence type="ECO:0000256" key="3">
    <source>
        <dbReference type="ARBA" id="ARBA00022840"/>
    </source>
</evidence>
<feature type="domain" description="Kinesin motor" evidence="10">
    <location>
        <begin position="85"/>
        <end position="422"/>
    </location>
</feature>
<feature type="compositionally biased region" description="Low complexity" evidence="9">
    <location>
        <begin position="73"/>
        <end position="85"/>
    </location>
</feature>
<keyword evidence="3 7" id="KW-0067">ATP-binding</keyword>
<evidence type="ECO:0000256" key="2">
    <source>
        <dbReference type="ARBA" id="ARBA00022741"/>
    </source>
</evidence>
<dbReference type="PRINTS" id="PR00380">
    <property type="entry name" value="KINESINHEAVY"/>
</dbReference>
<keyword evidence="1" id="KW-0493">Microtubule</keyword>
<dbReference type="Proteomes" id="UP000636709">
    <property type="component" value="Unassembled WGS sequence"/>
</dbReference>
<name>A0A835EYG8_9POAL</name>
<evidence type="ECO:0000256" key="9">
    <source>
        <dbReference type="SAM" id="MobiDB-lite"/>
    </source>
</evidence>
<dbReference type="SUPFAM" id="SSF52540">
    <property type="entry name" value="P-loop containing nucleoside triphosphate hydrolases"/>
    <property type="match status" value="1"/>
</dbReference>
<dbReference type="GO" id="GO:0003777">
    <property type="term" value="F:microtubule motor activity"/>
    <property type="evidence" value="ECO:0007669"/>
    <property type="project" value="InterPro"/>
</dbReference>
<feature type="region of interest" description="Disordered" evidence="9">
    <location>
        <begin position="1"/>
        <end position="85"/>
    </location>
</feature>
<dbReference type="Gene3D" id="3.40.850.10">
    <property type="entry name" value="Kinesin motor domain"/>
    <property type="match status" value="1"/>
</dbReference>
<feature type="compositionally biased region" description="Low complexity" evidence="9">
    <location>
        <begin position="585"/>
        <end position="596"/>
    </location>
</feature>
<dbReference type="EMBL" id="JACEFO010001677">
    <property type="protein sequence ID" value="KAF8722037.1"/>
    <property type="molecule type" value="Genomic_DNA"/>
</dbReference>
<evidence type="ECO:0000256" key="4">
    <source>
        <dbReference type="ARBA" id="ARBA00023054"/>
    </source>
</evidence>
<feature type="compositionally biased region" description="Low complexity" evidence="9">
    <location>
        <begin position="38"/>
        <end position="52"/>
    </location>
</feature>
<dbReference type="PANTHER" id="PTHR37739">
    <property type="entry name" value="KINESIN-LIKE PROTEIN KIN-12D"/>
    <property type="match status" value="1"/>
</dbReference>
<sequence>MEMLRRNLKRQASRSLSAFAGASSPRAADQENLHPNLASSPPASPSKGAASPRPKHPAAAAPPPTATAEEGRAAAAAAPADSEPSVKVVVRVRPTVSRPVDGKDLWFVRKTAPESVAVGDRSFAVDGVLDDRASQADAFDLVGLPMIENALAGFNTSLVCYGQSGTGKTYTMWGPLGAMVDSGSDHADRGIVPRVFQNLFSRIQGTQENSPEKQISYQCRCSFLEVHNEQINDLLEPSQRDLQIRENAGNGIHVENLTDEYVSTAEDINQIVMKGLSNRKVGTTSMNLKSSRSHVIFTCIIEAWSKGSSNGFSSSRTSRITFVDLAGPENDELDGATKHCTKEERHLKKSLSRLGKLVNILSEPQESHKDDLPYQQSRLTHVLKDTLGGNSRVTFLCSIFSEHRCRSGTLSTLRFGERAKLLPNKAVINEISEDDVNGLSDQIRQLKDELIRTKSGDTTTSKPGYFSAQNARESLHNLRVSLNRSLILPHIEVDSEDEMDVDEEDVQELRDQISKLHSSSETFDDFMDAESGDENTPHTKGNLETNQEDDQPIMDDSGSPLHEEHKEVANTRSADENLVSDRKSSLSISASPSLSPMQDPTLCSSPKIHNKARKSITSPGLSPSKLRVSESPGDRNVEVCRNSTVRSSLQSSKLSPTDSLAASLHRGLHIIEYHQQNSAPRRSFVGLSFDHFAVNPRQSIANVSSAVQVLPEGRGTIICSSCKKSMNENENQTEDINSAKQIVLALGATSNESAGASVKGDNHEPIVSKRETELKALCEEQAAKIKELSILIDQYRKGSEDGPDSNGETPVEELTNKIPEQCGDSKVPSLDSDERGALLAEIESLKEQLKQQTTVSTNGSLLDQIRNGGTDQEYELDKERQKWMESESKWISLTEELRVDLESNRMHAEKTEMELCNEKKCTAELDDALQRAMYGHARMVEHYVELQELYNDLLEKHRRVMEAISEVKRAAAKAGRKGCGTAFAAALAAELSTVRIDREKERAQLKEQNRRLRIQLRDTAEAVHAAGELLVRLREAEEASTLEKERSAAFLQENEKLKKQLEKLRKKHEMELETMKVHLAESRLPETALGGFYHHESEETPEYPRDAASTHDDDQSWRSAFASAYE</sequence>
<feature type="coiled-coil region" evidence="8">
    <location>
        <begin position="991"/>
        <end position="1022"/>
    </location>
</feature>
<evidence type="ECO:0000313" key="12">
    <source>
        <dbReference type="Proteomes" id="UP000636709"/>
    </source>
</evidence>
<dbReference type="PANTHER" id="PTHR37739:SF16">
    <property type="entry name" value="KINESIN-LIKE PROTEIN"/>
    <property type="match status" value="1"/>
</dbReference>
<feature type="coiled-coil region" evidence="8">
    <location>
        <begin position="1047"/>
        <end position="1078"/>
    </location>
</feature>
<feature type="compositionally biased region" description="Basic residues" evidence="9">
    <location>
        <begin position="1"/>
        <end position="12"/>
    </location>
</feature>
<reference evidence="11" key="1">
    <citation type="submission" date="2020-07" db="EMBL/GenBank/DDBJ databases">
        <title>Genome sequence and genetic diversity analysis of an under-domesticated orphan crop, white fonio (Digitaria exilis).</title>
        <authorList>
            <person name="Bennetzen J.L."/>
            <person name="Chen S."/>
            <person name="Ma X."/>
            <person name="Wang X."/>
            <person name="Yssel A.E.J."/>
            <person name="Chaluvadi S.R."/>
            <person name="Johnson M."/>
            <person name="Gangashetty P."/>
            <person name="Hamidou F."/>
            <person name="Sanogo M.D."/>
            <person name="Zwaenepoel A."/>
            <person name="Wallace J."/>
            <person name="Van De Peer Y."/>
            <person name="Van Deynze A."/>
        </authorList>
    </citation>
    <scope>NUCLEOTIDE SEQUENCE</scope>
    <source>
        <tissue evidence="11">Leaves</tissue>
    </source>
</reference>
<dbReference type="SMART" id="SM00129">
    <property type="entry name" value="KISc"/>
    <property type="match status" value="1"/>
</dbReference>
<evidence type="ECO:0000259" key="10">
    <source>
        <dbReference type="PROSITE" id="PS50067"/>
    </source>
</evidence>
<evidence type="ECO:0000256" key="1">
    <source>
        <dbReference type="ARBA" id="ARBA00022701"/>
    </source>
</evidence>
<feature type="compositionally biased region" description="Basic and acidic residues" evidence="9">
    <location>
        <begin position="1093"/>
        <end position="1116"/>
    </location>
</feature>
<dbReference type="GO" id="GO:0005874">
    <property type="term" value="C:microtubule"/>
    <property type="evidence" value="ECO:0007669"/>
    <property type="project" value="UniProtKB-KW"/>
</dbReference>
<keyword evidence="4 8" id="KW-0175">Coiled coil</keyword>
<gene>
    <name evidence="11" type="ORF">HU200_022664</name>
</gene>
<dbReference type="Gramene" id="Dexi9A01G0017060.1">
    <property type="protein sequence ID" value="Dexi9A01G0017060.1:cds"/>
    <property type="gene ID" value="Dexi9A01G0017060"/>
</dbReference>
<feature type="compositionally biased region" description="Acidic residues" evidence="9">
    <location>
        <begin position="522"/>
        <end position="533"/>
    </location>
</feature>
<keyword evidence="5 7" id="KW-0505">Motor protein</keyword>
<feature type="binding site" evidence="7">
    <location>
        <begin position="162"/>
        <end position="169"/>
    </location>
    <ligand>
        <name>ATP</name>
        <dbReference type="ChEBI" id="CHEBI:30616"/>
    </ligand>
</feature>
<protein>
    <recommendedName>
        <fullName evidence="10">Kinesin motor domain-containing protein</fullName>
    </recommendedName>
</protein>
<feature type="region of interest" description="Disordered" evidence="9">
    <location>
        <begin position="796"/>
        <end position="830"/>
    </location>
</feature>
<comment type="caution">
    <text evidence="11">The sequence shown here is derived from an EMBL/GenBank/DDBJ whole genome shotgun (WGS) entry which is preliminary data.</text>
</comment>
<dbReference type="FunFam" id="3.40.850.10:FF:000052">
    <property type="entry name" value="Kinesin-like protein KIN-12F"/>
    <property type="match status" value="1"/>
</dbReference>
<dbReference type="Pfam" id="PF00225">
    <property type="entry name" value="Kinesin"/>
    <property type="match status" value="1"/>
</dbReference>
<dbReference type="GO" id="GO:0009524">
    <property type="term" value="C:phragmoplast"/>
    <property type="evidence" value="ECO:0007669"/>
    <property type="project" value="UniProtKB-ARBA"/>
</dbReference>
<dbReference type="InterPro" id="IPR044986">
    <property type="entry name" value="KIF15/KIN-12"/>
</dbReference>
<evidence type="ECO:0000256" key="7">
    <source>
        <dbReference type="PROSITE-ProRule" id="PRU00283"/>
    </source>
</evidence>
<dbReference type="GO" id="GO:0005524">
    <property type="term" value="F:ATP binding"/>
    <property type="evidence" value="ECO:0007669"/>
    <property type="project" value="UniProtKB-UniRule"/>
</dbReference>
<dbReference type="OrthoDB" id="1907171at2759"/>
<evidence type="ECO:0000313" key="11">
    <source>
        <dbReference type="EMBL" id="KAF8722037.1"/>
    </source>
</evidence>
<feature type="region of interest" description="Disordered" evidence="9">
    <location>
        <begin position="1089"/>
        <end position="1126"/>
    </location>
</feature>
<feature type="compositionally biased region" description="Basic and acidic residues" evidence="9">
    <location>
        <begin position="561"/>
        <end position="584"/>
    </location>
</feature>
<accession>A0A835EYG8</accession>
<comment type="similarity">
    <text evidence="6">Belongs to the TRAFAC class myosin-kinesin ATPase superfamily. Kinesin family. KIN-12 subfamily.</text>
</comment>
<organism evidence="11 12">
    <name type="scientific">Digitaria exilis</name>
    <dbReference type="NCBI Taxonomy" id="1010633"/>
    <lineage>
        <taxon>Eukaryota</taxon>
        <taxon>Viridiplantae</taxon>
        <taxon>Streptophyta</taxon>
        <taxon>Embryophyta</taxon>
        <taxon>Tracheophyta</taxon>
        <taxon>Spermatophyta</taxon>
        <taxon>Magnoliopsida</taxon>
        <taxon>Liliopsida</taxon>
        <taxon>Poales</taxon>
        <taxon>Poaceae</taxon>
        <taxon>PACMAD clade</taxon>
        <taxon>Panicoideae</taxon>
        <taxon>Panicodae</taxon>
        <taxon>Paniceae</taxon>
        <taxon>Anthephorinae</taxon>
        <taxon>Digitaria</taxon>
    </lineage>
</organism>
<dbReference type="AlphaFoldDB" id="A0A835EYG8"/>
<proteinExistence type="inferred from homology"/>
<dbReference type="InterPro" id="IPR027417">
    <property type="entry name" value="P-loop_NTPase"/>
</dbReference>
<dbReference type="InterPro" id="IPR001752">
    <property type="entry name" value="Kinesin_motor_dom"/>
</dbReference>
<keyword evidence="2 7" id="KW-0547">Nucleotide-binding</keyword>
<dbReference type="GO" id="GO:0008017">
    <property type="term" value="F:microtubule binding"/>
    <property type="evidence" value="ECO:0007669"/>
    <property type="project" value="InterPro"/>
</dbReference>
<evidence type="ECO:0000256" key="8">
    <source>
        <dbReference type="SAM" id="Coils"/>
    </source>
</evidence>
<feature type="region of interest" description="Disordered" evidence="9">
    <location>
        <begin position="515"/>
        <end position="652"/>
    </location>
</feature>